<dbReference type="GO" id="GO:0051301">
    <property type="term" value="P:cell division"/>
    <property type="evidence" value="ECO:0007669"/>
    <property type="project" value="UniProtKB-KW"/>
</dbReference>
<dbReference type="Pfam" id="PF00288">
    <property type="entry name" value="GHMP_kinases_N"/>
    <property type="match status" value="1"/>
</dbReference>
<dbReference type="EMBL" id="JAHQIW010004799">
    <property type="protein sequence ID" value="KAJ1363751.1"/>
    <property type="molecule type" value="Genomic_DNA"/>
</dbReference>
<dbReference type="GO" id="GO:0005524">
    <property type="term" value="F:ATP binding"/>
    <property type="evidence" value="ECO:0007669"/>
    <property type="project" value="UniProtKB-KW"/>
</dbReference>
<keyword evidence="8" id="KW-0418">Kinase</keyword>
<dbReference type="InterPro" id="IPR006204">
    <property type="entry name" value="GHMP_kinase_N_dom"/>
</dbReference>
<dbReference type="Proteomes" id="UP001196413">
    <property type="component" value="Unassembled WGS sequence"/>
</dbReference>
<dbReference type="SUPFAM" id="SSF55060">
    <property type="entry name" value="GHMP Kinase, C-terminal domain"/>
    <property type="match status" value="1"/>
</dbReference>
<dbReference type="GO" id="GO:0005634">
    <property type="term" value="C:nucleus"/>
    <property type="evidence" value="ECO:0007669"/>
    <property type="project" value="UniProtKB-SubCell"/>
</dbReference>
<proteinExistence type="predicted"/>
<dbReference type="PRINTS" id="PR00959">
    <property type="entry name" value="MEVGALKINASE"/>
</dbReference>
<evidence type="ECO:0000256" key="13">
    <source>
        <dbReference type="ARBA" id="ARBA00023328"/>
    </source>
</evidence>
<dbReference type="GO" id="GO:0050201">
    <property type="term" value="F:fucokinase activity"/>
    <property type="evidence" value="ECO:0007669"/>
    <property type="project" value="TreeGrafter"/>
</dbReference>
<evidence type="ECO:0000259" key="16">
    <source>
        <dbReference type="Pfam" id="PF00288"/>
    </source>
</evidence>
<evidence type="ECO:0000256" key="3">
    <source>
        <dbReference type="ARBA" id="ARBA00022454"/>
    </source>
</evidence>
<evidence type="ECO:0000256" key="9">
    <source>
        <dbReference type="ARBA" id="ARBA00022838"/>
    </source>
</evidence>
<dbReference type="InterPro" id="IPR014721">
    <property type="entry name" value="Ribsml_uS5_D2-typ_fold_subgr"/>
</dbReference>
<feature type="domain" description="GHMP kinase N-terminal" evidence="16">
    <location>
        <begin position="261"/>
        <end position="334"/>
    </location>
</feature>
<evidence type="ECO:0000256" key="10">
    <source>
        <dbReference type="ARBA" id="ARBA00022840"/>
    </source>
</evidence>
<keyword evidence="3" id="KW-0158">Chromosome</keyword>
<organism evidence="17 18">
    <name type="scientific">Parelaphostrongylus tenuis</name>
    <name type="common">Meningeal worm</name>
    <dbReference type="NCBI Taxonomy" id="148309"/>
    <lineage>
        <taxon>Eukaryota</taxon>
        <taxon>Metazoa</taxon>
        <taxon>Ecdysozoa</taxon>
        <taxon>Nematoda</taxon>
        <taxon>Chromadorea</taxon>
        <taxon>Rhabditida</taxon>
        <taxon>Rhabditina</taxon>
        <taxon>Rhabditomorpha</taxon>
        <taxon>Strongyloidea</taxon>
        <taxon>Metastrongylidae</taxon>
        <taxon>Parelaphostrongylus</taxon>
    </lineage>
</organism>
<feature type="region of interest" description="Disordered" evidence="15">
    <location>
        <begin position="453"/>
        <end position="477"/>
    </location>
</feature>
<evidence type="ECO:0000256" key="7">
    <source>
        <dbReference type="ARBA" id="ARBA00022776"/>
    </source>
</evidence>
<protein>
    <recommendedName>
        <fullName evidence="16">GHMP kinase N-terminal domain-containing protein</fullName>
    </recommendedName>
</protein>
<dbReference type="InterPro" id="IPR007128">
    <property type="entry name" value="PMF1/Nnf1"/>
</dbReference>
<dbReference type="AlphaFoldDB" id="A0AAD5N9B2"/>
<keyword evidence="9" id="KW-0995">Kinetochore</keyword>
<evidence type="ECO:0000313" key="17">
    <source>
        <dbReference type="EMBL" id="KAJ1363751.1"/>
    </source>
</evidence>
<evidence type="ECO:0000256" key="8">
    <source>
        <dbReference type="ARBA" id="ARBA00022777"/>
    </source>
</evidence>
<evidence type="ECO:0000256" key="2">
    <source>
        <dbReference type="ARBA" id="ARBA00004629"/>
    </source>
</evidence>
<reference evidence="17" key="1">
    <citation type="submission" date="2021-06" db="EMBL/GenBank/DDBJ databases">
        <title>Parelaphostrongylus tenuis whole genome reference sequence.</title>
        <authorList>
            <person name="Garwood T.J."/>
            <person name="Larsen P.A."/>
            <person name="Fountain-Jones N.M."/>
            <person name="Garbe J.R."/>
            <person name="Macchietto M.G."/>
            <person name="Kania S.A."/>
            <person name="Gerhold R.W."/>
            <person name="Richards J.E."/>
            <person name="Wolf T.M."/>
        </authorList>
    </citation>
    <scope>NUCLEOTIDE SEQUENCE</scope>
    <source>
        <strain evidence="17">MNPRO001-30</strain>
        <tissue evidence="17">Meninges</tissue>
    </source>
</reference>
<evidence type="ECO:0000256" key="1">
    <source>
        <dbReference type="ARBA" id="ARBA00004123"/>
    </source>
</evidence>
<dbReference type="Pfam" id="PF03980">
    <property type="entry name" value="Nnf1"/>
    <property type="match status" value="1"/>
</dbReference>
<keyword evidence="5" id="KW-0808">Transferase</keyword>
<sequence>MIVQDGGQYSTTVLMTLMALEKYYDLKLDILSQIESLCVHTVPRCSRALMLAAEYLALAAQGKGGLRNGPAANSAFTHVFDQIKAEPNGVQVRELFRIVREQWLRSETEMIRAARHLEAAAQIYTRLEVEEICHRYIPDISIGIDHQRPRSVIVEAAARIDLFGGWLDTPPITFNARPSAVVNMAIRVDGVKPITCQVSCCSNPGITVKTDETAISFESSRSILHSHNKPGDPGALVCACLMCIGIPKRPDDKLSEVLQISFSSTGLEIKCHSSLPHGSGLGTSSILAAAVIRALWLLAGVNPSEKSVCHAVLMVEQLLTTGGGWQDQVGCLYPGIKKGSNSRLVFWRPTRNVIASLENNVCLFSDSIRTGHMPCDLIDLYYQAKKALATGCEPETVTSLIFRLKTANLIETAWLAGAGGGGFLYVWLREGVTVDHIRTSVADGGSTEIRRGGGGAVLTLGESTDSPPLPARRADWGLGKSNDREARLEVEKKEAEEMTFAVTHAFRAEVEEEISSLIEECHIEKKLSDLKVLSEHCKAMNEELDATGGYRALGPKQDLEGTLHAVATAYHHSLSSVLEKLKKDIETATETLRQAKQQVEESAEIAESMMKDRAKSQCNLSVPADVSFVLKTTLESSS</sequence>
<comment type="caution">
    <text evidence="17">The sequence shown here is derived from an EMBL/GenBank/DDBJ whole genome shotgun (WGS) entry which is preliminary data.</text>
</comment>
<evidence type="ECO:0000256" key="6">
    <source>
        <dbReference type="ARBA" id="ARBA00022741"/>
    </source>
</evidence>
<keyword evidence="11" id="KW-0539">Nucleus</keyword>
<dbReference type="InterPro" id="IPR052203">
    <property type="entry name" value="GHMP_Kinase-Related"/>
</dbReference>
<accession>A0AAD5N9B2</accession>
<dbReference type="Gene3D" id="3.30.230.10">
    <property type="match status" value="1"/>
</dbReference>
<dbReference type="InterPro" id="IPR020568">
    <property type="entry name" value="Ribosomal_Su5_D2-typ_SF"/>
</dbReference>
<evidence type="ECO:0000256" key="15">
    <source>
        <dbReference type="SAM" id="MobiDB-lite"/>
    </source>
</evidence>
<keyword evidence="7" id="KW-0498">Mitosis</keyword>
<keyword evidence="6" id="KW-0547">Nucleotide-binding</keyword>
<dbReference type="SUPFAM" id="SSF54211">
    <property type="entry name" value="Ribosomal protein S5 domain 2-like"/>
    <property type="match status" value="1"/>
</dbReference>
<dbReference type="PANTHER" id="PTHR32463">
    <property type="entry name" value="L-FUCOSE KINASE"/>
    <property type="match status" value="1"/>
</dbReference>
<gene>
    <name evidence="17" type="ORF">KIN20_023680</name>
</gene>
<dbReference type="GO" id="GO:0000444">
    <property type="term" value="C:MIS12/MIND type complex"/>
    <property type="evidence" value="ECO:0007669"/>
    <property type="project" value="InterPro"/>
</dbReference>
<name>A0AAD5N9B2_PARTN</name>
<keyword evidence="12" id="KW-0131">Cell cycle</keyword>
<dbReference type="Gene3D" id="3.30.230.120">
    <property type="match status" value="1"/>
</dbReference>
<keyword evidence="18" id="KW-1185">Reference proteome</keyword>
<evidence type="ECO:0000313" key="18">
    <source>
        <dbReference type="Proteomes" id="UP001196413"/>
    </source>
</evidence>
<evidence type="ECO:0000256" key="11">
    <source>
        <dbReference type="ARBA" id="ARBA00023242"/>
    </source>
</evidence>
<feature type="coiled-coil region" evidence="14">
    <location>
        <begin position="578"/>
        <end position="612"/>
    </location>
</feature>
<dbReference type="PANTHER" id="PTHR32463:SF0">
    <property type="entry name" value="L-FUCOSE KINASE"/>
    <property type="match status" value="1"/>
</dbReference>
<evidence type="ECO:0000256" key="12">
    <source>
        <dbReference type="ARBA" id="ARBA00023306"/>
    </source>
</evidence>
<keyword evidence="10" id="KW-0067">ATP-binding</keyword>
<keyword evidence="4" id="KW-0132">Cell division</keyword>
<keyword evidence="13" id="KW-0137">Centromere</keyword>
<dbReference type="GO" id="GO:0042352">
    <property type="term" value="P:GDP-L-fucose salvage"/>
    <property type="evidence" value="ECO:0007669"/>
    <property type="project" value="TreeGrafter"/>
</dbReference>
<dbReference type="InterPro" id="IPR036554">
    <property type="entry name" value="GHMP_kinase_C_sf"/>
</dbReference>
<evidence type="ECO:0000256" key="14">
    <source>
        <dbReference type="SAM" id="Coils"/>
    </source>
</evidence>
<evidence type="ECO:0000256" key="5">
    <source>
        <dbReference type="ARBA" id="ARBA00022679"/>
    </source>
</evidence>
<comment type="subcellular location">
    <subcellularLocation>
        <location evidence="2">Chromosome</location>
        <location evidence="2">Centromere</location>
        <location evidence="2">Kinetochore</location>
    </subcellularLocation>
    <subcellularLocation>
        <location evidence="1">Nucleus</location>
    </subcellularLocation>
</comment>
<keyword evidence="14" id="KW-0175">Coiled coil</keyword>
<evidence type="ECO:0000256" key="4">
    <source>
        <dbReference type="ARBA" id="ARBA00022618"/>
    </source>
</evidence>